<evidence type="ECO:0000313" key="3">
    <source>
        <dbReference type="Proteomes" id="UP000251558"/>
    </source>
</evidence>
<dbReference type="InterPro" id="IPR050627">
    <property type="entry name" value="Nitroreductase/BluB"/>
</dbReference>
<reference evidence="3" key="1">
    <citation type="submission" date="2018-06" db="EMBL/GenBank/DDBJ databases">
        <authorList>
            <person name="Helene L.C."/>
            <person name="Dall'Agnol R."/>
            <person name="Delamuta J.R."/>
            <person name="Hungria M."/>
        </authorList>
    </citation>
    <scope>NUCLEOTIDE SEQUENCE [LARGE SCALE GENOMIC DNA]</scope>
    <source>
        <strain evidence="3">AC99b</strain>
    </source>
</reference>
<comment type="caution">
    <text evidence="2">The sequence shown here is derived from an EMBL/GenBank/DDBJ whole genome shotgun (WGS) entry which is preliminary data.</text>
</comment>
<reference evidence="2 3" key="2">
    <citation type="submission" date="2018-07" db="EMBL/GenBank/DDBJ databases">
        <title>Diversity of Mesorhizobium strains in Brazil.</title>
        <authorList>
            <person name="Helene L.C.F."/>
            <person name="Dall'Agnol R."/>
            <person name="Delamuta J.R.M."/>
            <person name="Hungria M."/>
        </authorList>
    </citation>
    <scope>NUCLEOTIDE SEQUENCE [LARGE SCALE GENOMIC DNA]</scope>
    <source>
        <strain evidence="2 3">AC99b</strain>
    </source>
</reference>
<dbReference type="AlphaFoldDB" id="A0A330HUG0"/>
<dbReference type="SUPFAM" id="SSF55469">
    <property type="entry name" value="FMN-dependent nitroreductase-like"/>
    <property type="match status" value="2"/>
</dbReference>
<keyword evidence="1" id="KW-0732">Signal</keyword>
<dbReference type="EMBL" id="QMBP01000002">
    <property type="protein sequence ID" value="RAZ92306.1"/>
    <property type="molecule type" value="Genomic_DNA"/>
</dbReference>
<organism evidence="2 3">
    <name type="scientific">Mesorhizobium hawassense</name>
    <dbReference type="NCBI Taxonomy" id="1209954"/>
    <lineage>
        <taxon>Bacteria</taxon>
        <taxon>Pseudomonadati</taxon>
        <taxon>Pseudomonadota</taxon>
        <taxon>Alphaproteobacteria</taxon>
        <taxon>Hyphomicrobiales</taxon>
        <taxon>Phyllobacteriaceae</taxon>
        <taxon>Mesorhizobium</taxon>
    </lineage>
</organism>
<dbReference type="PANTHER" id="PTHR23026">
    <property type="entry name" value="NADPH NITROREDUCTASE"/>
    <property type="match status" value="1"/>
</dbReference>
<evidence type="ECO:0000256" key="1">
    <source>
        <dbReference type="SAM" id="SignalP"/>
    </source>
</evidence>
<dbReference type="GO" id="GO:0016491">
    <property type="term" value="F:oxidoreductase activity"/>
    <property type="evidence" value="ECO:0007669"/>
    <property type="project" value="InterPro"/>
</dbReference>
<gene>
    <name evidence="2" type="ORF">DPM33_07135</name>
</gene>
<dbReference type="Gene3D" id="3.40.109.10">
    <property type="entry name" value="NADH Oxidase"/>
    <property type="match status" value="1"/>
</dbReference>
<feature type="signal peptide" evidence="1">
    <location>
        <begin position="1"/>
        <end position="21"/>
    </location>
</feature>
<dbReference type="InterPro" id="IPR000415">
    <property type="entry name" value="Nitroreductase-like"/>
</dbReference>
<dbReference type="Proteomes" id="UP000251558">
    <property type="component" value="Unassembled WGS sequence"/>
</dbReference>
<name>A0A330HUG0_9HYPH</name>
<sequence>MNRRTMLVGAGAALVATGAGAAAWQSAVGSMAQYEAFAAGLRDRLTPDLEAVVRYATLAANSHNTQPWRFQLEGHAIEIRPDLQRRTPVVDPDDHHLYVSLGCAAANLTLAAAATGRAGEASLTADGNGIRYDYFMGAPKADPLTDAIPKRQSTRAEYDGRATPSADLAELERAAAIPGVSLALVTDRARMNQVRDVVLAGNEDQMNDPAFMRELKQWIRFNPRSAMASGDGLFSASSGNPALPTGLGWIAFDRLFNVAQENRNYARQIDSSAGVAIFFGERPDHDHWIRVGQACQRFALAATKLGLKIAFINQPIEVARLRGDLAAIVGETRRPDLVVRFGYGPTLPFSPRRPVASVIA</sequence>
<accession>A0A330HUG0</accession>
<evidence type="ECO:0000313" key="2">
    <source>
        <dbReference type="EMBL" id="RAZ92306.1"/>
    </source>
</evidence>
<keyword evidence="3" id="KW-1185">Reference proteome</keyword>
<dbReference type="NCBIfam" id="NF047509">
    <property type="entry name" value="Rv3131_FMN_oxido"/>
    <property type="match status" value="1"/>
</dbReference>
<proteinExistence type="predicted"/>
<dbReference type="PANTHER" id="PTHR23026:SF123">
    <property type="entry name" value="NAD(P)H NITROREDUCTASE RV3131-RELATED"/>
    <property type="match status" value="1"/>
</dbReference>
<feature type="chain" id="PRO_5016375455" evidence="1">
    <location>
        <begin position="22"/>
        <end position="360"/>
    </location>
</feature>
<protein>
    <submittedName>
        <fullName evidence="2">Tat pathway signal protein</fullName>
    </submittedName>
</protein>
<dbReference type="OrthoDB" id="8156917at2"/>